<dbReference type="Gene3D" id="3.90.550.50">
    <property type="match status" value="1"/>
</dbReference>
<dbReference type="EnsemblProtists" id="EOD03790">
    <property type="protein sequence ID" value="EOD03790"/>
    <property type="gene ID" value="EMIHUDRAFT_439407"/>
</dbReference>
<dbReference type="GeneID" id="17249889"/>
<dbReference type="HOGENOM" id="CLU_597785_0_0_1"/>
<dbReference type="PROSITE" id="PS51257">
    <property type="entry name" value="PROKAR_LIPOPROTEIN"/>
    <property type="match status" value="1"/>
</dbReference>
<evidence type="ECO:0008006" key="3">
    <source>
        <dbReference type="Google" id="ProtNLM"/>
    </source>
</evidence>
<dbReference type="PaxDb" id="2903-EOD03790"/>
<accession>A0A0D3HXQ5</accession>
<proteinExistence type="predicted"/>
<keyword evidence="2" id="KW-1185">Reference proteome</keyword>
<evidence type="ECO:0000313" key="2">
    <source>
        <dbReference type="Proteomes" id="UP000013827"/>
    </source>
</evidence>
<name>A0A0D3HXQ5_EMIH1</name>
<sequence length="458" mass="51440">MPDSRCSVRLVRQTSIAPCNPGVSFGCLANDPRQVWVHKCRGIFRCDGGGNFLCGNFSYDGYRYDGLYTCGCEPSAPSPQQPCRRAATRARRHRCPSGGPICIFVLTEAGRPAYLDRLVSVAVTWATTPLPANTSLHFVLSAHGISSLFDQKNLSSRVASLRASAAARLAKHMAASAPHISERTPALRNDNLVVLDDSIRDSFRLEPRAYAQRLEWAFHAARERFASACEWIVMTEDDTYVDMHAVRWAVDCLLAPVRERQFWYTGQVFGHSWGDFVHGDFMLLNRKAFVWTDDAIRHCPLARVFWSDRWLGGCIRHAAGWPNYPERPKHPLDYHRAPEMRPKRWPSAITVDTLTALPDLAKTLLRARRARGANDSAGRWRLAGARAQSLQLGLLRSTSYHKLSPDDMLAVHAILQEDDLAHARRELFSRGGGRARAESTERMGAHALCSEPRQRLRS</sequence>
<dbReference type="RefSeq" id="XP_005756219.1">
    <property type="nucleotide sequence ID" value="XM_005756162.1"/>
</dbReference>
<evidence type="ECO:0000313" key="1">
    <source>
        <dbReference type="EnsemblProtists" id="EOD03790"/>
    </source>
</evidence>
<reference evidence="2" key="1">
    <citation type="journal article" date="2013" name="Nature">
        <title>Pan genome of the phytoplankton Emiliania underpins its global distribution.</title>
        <authorList>
            <person name="Read B.A."/>
            <person name="Kegel J."/>
            <person name="Klute M.J."/>
            <person name="Kuo A."/>
            <person name="Lefebvre S.C."/>
            <person name="Maumus F."/>
            <person name="Mayer C."/>
            <person name="Miller J."/>
            <person name="Monier A."/>
            <person name="Salamov A."/>
            <person name="Young J."/>
            <person name="Aguilar M."/>
            <person name="Claverie J.M."/>
            <person name="Frickenhaus S."/>
            <person name="Gonzalez K."/>
            <person name="Herman E.K."/>
            <person name="Lin Y.C."/>
            <person name="Napier J."/>
            <person name="Ogata H."/>
            <person name="Sarno A.F."/>
            <person name="Shmutz J."/>
            <person name="Schroeder D."/>
            <person name="de Vargas C."/>
            <person name="Verret F."/>
            <person name="von Dassow P."/>
            <person name="Valentin K."/>
            <person name="Van de Peer Y."/>
            <person name="Wheeler G."/>
            <person name="Dacks J.B."/>
            <person name="Delwiche C.F."/>
            <person name="Dyhrman S.T."/>
            <person name="Glockner G."/>
            <person name="John U."/>
            <person name="Richards T."/>
            <person name="Worden A.Z."/>
            <person name="Zhang X."/>
            <person name="Grigoriev I.V."/>
            <person name="Allen A.E."/>
            <person name="Bidle K."/>
            <person name="Borodovsky M."/>
            <person name="Bowler C."/>
            <person name="Brownlee C."/>
            <person name="Cock J.M."/>
            <person name="Elias M."/>
            <person name="Gladyshev V.N."/>
            <person name="Groth M."/>
            <person name="Guda C."/>
            <person name="Hadaegh A."/>
            <person name="Iglesias-Rodriguez M.D."/>
            <person name="Jenkins J."/>
            <person name="Jones B.M."/>
            <person name="Lawson T."/>
            <person name="Leese F."/>
            <person name="Lindquist E."/>
            <person name="Lobanov A."/>
            <person name="Lomsadze A."/>
            <person name="Malik S.B."/>
            <person name="Marsh M.E."/>
            <person name="Mackinder L."/>
            <person name="Mock T."/>
            <person name="Mueller-Roeber B."/>
            <person name="Pagarete A."/>
            <person name="Parker M."/>
            <person name="Probert I."/>
            <person name="Quesneville H."/>
            <person name="Raines C."/>
            <person name="Rensing S.A."/>
            <person name="Riano-Pachon D.M."/>
            <person name="Richier S."/>
            <person name="Rokitta S."/>
            <person name="Shiraiwa Y."/>
            <person name="Soanes D.M."/>
            <person name="van der Giezen M."/>
            <person name="Wahlund T.M."/>
            <person name="Williams B."/>
            <person name="Wilson W."/>
            <person name="Wolfe G."/>
            <person name="Wurch L.L."/>
        </authorList>
    </citation>
    <scope>NUCLEOTIDE SEQUENCE</scope>
</reference>
<dbReference type="Proteomes" id="UP000013827">
    <property type="component" value="Unassembled WGS sequence"/>
</dbReference>
<dbReference type="AlphaFoldDB" id="A0A0D3HXQ5"/>
<organism evidence="1 2">
    <name type="scientific">Emiliania huxleyi (strain CCMP1516)</name>
    <dbReference type="NCBI Taxonomy" id="280463"/>
    <lineage>
        <taxon>Eukaryota</taxon>
        <taxon>Haptista</taxon>
        <taxon>Haptophyta</taxon>
        <taxon>Prymnesiophyceae</taxon>
        <taxon>Isochrysidales</taxon>
        <taxon>Noelaerhabdaceae</taxon>
        <taxon>Emiliania</taxon>
    </lineage>
</organism>
<protein>
    <recommendedName>
        <fullName evidence="3">Hexosyltransferase</fullName>
    </recommendedName>
</protein>
<reference evidence="1" key="2">
    <citation type="submission" date="2024-10" db="UniProtKB">
        <authorList>
            <consortium name="EnsemblProtists"/>
        </authorList>
    </citation>
    <scope>IDENTIFICATION</scope>
</reference>
<dbReference type="KEGG" id="ehx:EMIHUDRAFT_439407"/>